<dbReference type="EMBL" id="MRZV01000276">
    <property type="protein sequence ID" value="PIK53690.1"/>
    <property type="molecule type" value="Genomic_DNA"/>
</dbReference>
<dbReference type="GO" id="GO:0016491">
    <property type="term" value="F:oxidoreductase activity"/>
    <property type="evidence" value="ECO:0007669"/>
    <property type="project" value="UniProtKB-KW"/>
</dbReference>
<keyword evidence="2" id="KW-0560">Oxidoreductase</keyword>
<dbReference type="InterPro" id="IPR043144">
    <property type="entry name" value="Mal/L-sulf/L-lact_DH-like_ah"/>
</dbReference>
<name>A0A2G8L0K5_STIJA</name>
<organism evidence="3 4">
    <name type="scientific">Stichopus japonicus</name>
    <name type="common">Sea cucumber</name>
    <dbReference type="NCBI Taxonomy" id="307972"/>
    <lineage>
        <taxon>Eukaryota</taxon>
        <taxon>Metazoa</taxon>
        <taxon>Echinodermata</taxon>
        <taxon>Eleutherozoa</taxon>
        <taxon>Echinozoa</taxon>
        <taxon>Holothuroidea</taxon>
        <taxon>Aspidochirotacea</taxon>
        <taxon>Aspidochirotida</taxon>
        <taxon>Stichopodidae</taxon>
        <taxon>Apostichopus</taxon>
    </lineage>
</organism>
<dbReference type="InterPro" id="IPR043143">
    <property type="entry name" value="Mal/L-sulf/L-lact_DH-like_NADP"/>
</dbReference>
<dbReference type="SUPFAM" id="SSF89733">
    <property type="entry name" value="L-sulfolactate dehydrogenase-like"/>
    <property type="match status" value="1"/>
</dbReference>
<evidence type="ECO:0000256" key="2">
    <source>
        <dbReference type="ARBA" id="ARBA00023002"/>
    </source>
</evidence>
<dbReference type="InterPro" id="IPR036111">
    <property type="entry name" value="Mal/L-sulfo/L-lacto_DH-like_sf"/>
</dbReference>
<sequence>MATGAEFQKVPKEEVLRFCQSCMKVAGSSLSHGKQLAEVLMSADYRGHFSHGLNRLHVYVRDVQLNATCRDGAPEVLKETAATAWVDGKNLLGAVVGNYCMDLAIKKAKEAGIGWVVAKGSNHYGISGWYTLKALEHNLLGMSMTNSSPITVPNRAKKQVFGTNPISLSAPSSDGQSFVLDMATSTVSFGKDVVERKGSLQPLGGPEITGGYKGTGIMAMIEILTAVLSGGAVAGNVRQWLSTAEEANLGQLFVAINPECFAMDFEGRLADFLGCLRDLEPSSPDLPVVVAGDLARQHMKQVDEDGAIPYPKNLLISLNELAANLGVEPLKVVGPWLP</sequence>
<dbReference type="Pfam" id="PF02615">
    <property type="entry name" value="Ldh_2"/>
    <property type="match status" value="2"/>
</dbReference>
<keyword evidence="4" id="KW-1185">Reference proteome</keyword>
<dbReference type="Gene3D" id="3.30.1370.60">
    <property type="entry name" value="Hypothetical oxidoreductase yiak, domain 2"/>
    <property type="match status" value="2"/>
</dbReference>
<dbReference type="OrthoDB" id="7881616at2759"/>
<reference evidence="3 4" key="1">
    <citation type="journal article" date="2017" name="PLoS Biol.">
        <title>The sea cucumber genome provides insights into morphological evolution and visceral regeneration.</title>
        <authorList>
            <person name="Zhang X."/>
            <person name="Sun L."/>
            <person name="Yuan J."/>
            <person name="Sun Y."/>
            <person name="Gao Y."/>
            <person name="Zhang L."/>
            <person name="Li S."/>
            <person name="Dai H."/>
            <person name="Hamel J.F."/>
            <person name="Liu C."/>
            <person name="Yu Y."/>
            <person name="Liu S."/>
            <person name="Lin W."/>
            <person name="Guo K."/>
            <person name="Jin S."/>
            <person name="Xu P."/>
            <person name="Storey K.B."/>
            <person name="Huan P."/>
            <person name="Zhang T."/>
            <person name="Zhou Y."/>
            <person name="Zhang J."/>
            <person name="Lin C."/>
            <person name="Li X."/>
            <person name="Xing L."/>
            <person name="Huo D."/>
            <person name="Sun M."/>
            <person name="Wang L."/>
            <person name="Mercier A."/>
            <person name="Li F."/>
            <person name="Yang H."/>
            <person name="Xiang J."/>
        </authorList>
    </citation>
    <scope>NUCLEOTIDE SEQUENCE [LARGE SCALE GENOMIC DNA]</scope>
    <source>
        <strain evidence="3">Shaxun</strain>
        <tissue evidence="3">Muscle</tissue>
    </source>
</reference>
<comment type="caution">
    <text evidence="3">The sequence shown here is derived from an EMBL/GenBank/DDBJ whole genome shotgun (WGS) entry which is preliminary data.</text>
</comment>
<dbReference type="PANTHER" id="PTHR11091">
    <property type="entry name" value="OXIDOREDUCTASE-RELATED"/>
    <property type="match status" value="1"/>
</dbReference>
<evidence type="ECO:0000313" key="4">
    <source>
        <dbReference type="Proteomes" id="UP000230750"/>
    </source>
</evidence>
<gene>
    <name evidence="3" type="ORF">BSL78_09402</name>
</gene>
<dbReference type="Proteomes" id="UP000230750">
    <property type="component" value="Unassembled WGS sequence"/>
</dbReference>
<accession>A0A2G8L0K5</accession>
<evidence type="ECO:0000256" key="1">
    <source>
        <dbReference type="ARBA" id="ARBA00006056"/>
    </source>
</evidence>
<proteinExistence type="inferred from homology"/>
<dbReference type="AlphaFoldDB" id="A0A2G8L0K5"/>
<comment type="similarity">
    <text evidence="1">Belongs to the LDH2/MDH2 oxidoreductase family.</text>
</comment>
<evidence type="ECO:0000313" key="3">
    <source>
        <dbReference type="EMBL" id="PIK53690.1"/>
    </source>
</evidence>
<dbReference type="STRING" id="307972.A0A2G8L0K5"/>
<protein>
    <recommendedName>
        <fullName evidence="5">Malate dehydrogenase</fullName>
    </recommendedName>
</protein>
<dbReference type="Gene3D" id="1.10.1530.10">
    <property type="match status" value="2"/>
</dbReference>
<dbReference type="PANTHER" id="PTHR11091:SF0">
    <property type="entry name" value="MALATE DEHYDROGENASE"/>
    <property type="match status" value="1"/>
</dbReference>
<dbReference type="InterPro" id="IPR003767">
    <property type="entry name" value="Malate/L-lactate_DH-like"/>
</dbReference>
<evidence type="ECO:0008006" key="5">
    <source>
        <dbReference type="Google" id="ProtNLM"/>
    </source>
</evidence>